<proteinExistence type="inferred from homology"/>
<evidence type="ECO:0000259" key="6">
    <source>
        <dbReference type="Pfam" id="PF00710"/>
    </source>
</evidence>
<evidence type="ECO:0000256" key="2">
    <source>
        <dbReference type="PIRSR" id="PIRSR001220-1"/>
    </source>
</evidence>
<dbReference type="RefSeq" id="WP_085276123.1">
    <property type="nucleotide sequence ID" value="NZ_FXAG01000008.1"/>
</dbReference>
<feature type="binding site" evidence="3">
    <location>
        <begin position="86"/>
        <end position="87"/>
    </location>
    <ligand>
        <name>substrate</name>
    </ligand>
</feature>
<dbReference type="InterPro" id="IPR040919">
    <property type="entry name" value="Asparaginase_C"/>
</dbReference>
<reference evidence="9" key="1">
    <citation type="submission" date="2017-04" db="EMBL/GenBank/DDBJ databases">
        <authorList>
            <person name="Varghese N."/>
            <person name="Submissions S."/>
        </authorList>
    </citation>
    <scope>NUCLEOTIDE SEQUENCE [LARGE SCALE GENOMIC DNA]</scope>
    <source>
        <strain evidence="9">DSM 22618</strain>
    </source>
</reference>
<feature type="active site" evidence="5">
    <location>
        <position position="86"/>
    </location>
</feature>
<dbReference type="EMBL" id="FXAG01000008">
    <property type="protein sequence ID" value="SMF20163.1"/>
    <property type="molecule type" value="Genomic_DNA"/>
</dbReference>
<protein>
    <submittedName>
        <fullName evidence="8">Asparaginase</fullName>
    </submittedName>
</protein>
<dbReference type="Pfam" id="PF00710">
    <property type="entry name" value="Asparaginase"/>
    <property type="match status" value="1"/>
</dbReference>
<dbReference type="InterPro" id="IPR041725">
    <property type="entry name" value="L-asparaginase_I"/>
</dbReference>
<comment type="similarity">
    <text evidence="1">Belongs to the asparaginase 1 family.</text>
</comment>
<dbReference type="SMART" id="SM00870">
    <property type="entry name" value="Asparaginase"/>
    <property type="match status" value="1"/>
</dbReference>
<dbReference type="PIRSF" id="PIRSF500176">
    <property type="entry name" value="L_ASNase"/>
    <property type="match status" value="1"/>
</dbReference>
<dbReference type="AlphaFoldDB" id="A0A1Y6BNG4"/>
<dbReference type="PRINTS" id="PR00139">
    <property type="entry name" value="ASNGLNASE"/>
</dbReference>
<dbReference type="PANTHER" id="PTHR11707">
    <property type="entry name" value="L-ASPARAGINASE"/>
    <property type="match status" value="1"/>
</dbReference>
<dbReference type="InterPro" id="IPR036152">
    <property type="entry name" value="Asp/glu_Ase-like_sf"/>
</dbReference>
<name>A0A1Y6BNG4_9NEIS</name>
<dbReference type="SUPFAM" id="SSF53774">
    <property type="entry name" value="Glutaminase/Asparaginase"/>
    <property type="match status" value="1"/>
</dbReference>
<dbReference type="InterPro" id="IPR027475">
    <property type="entry name" value="Asparaginase/glutaminase_AS2"/>
</dbReference>
<dbReference type="SFLD" id="SFLDS00057">
    <property type="entry name" value="Glutaminase/Asparaginase"/>
    <property type="match status" value="1"/>
</dbReference>
<dbReference type="InterPro" id="IPR027474">
    <property type="entry name" value="L-asparaginase_N"/>
</dbReference>
<dbReference type="PANTHER" id="PTHR11707:SF28">
    <property type="entry name" value="60 KDA LYSOPHOSPHOLIPASE"/>
    <property type="match status" value="1"/>
</dbReference>
<dbReference type="STRING" id="1123014.SAMN02745746_01845"/>
<feature type="domain" description="Asparaginase/glutaminase C-terminal" evidence="7">
    <location>
        <begin position="206"/>
        <end position="322"/>
    </location>
</feature>
<dbReference type="Gene3D" id="3.40.50.1170">
    <property type="entry name" value="L-asparaginase, N-terminal domain"/>
    <property type="match status" value="1"/>
</dbReference>
<feature type="binding site" evidence="3">
    <location>
        <position position="55"/>
    </location>
    <ligand>
        <name>substrate</name>
    </ligand>
</feature>
<evidence type="ECO:0000256" key="5">
    <source>
        <dbReference type="PROSITE-ProRule" id="PRU10100"/>
    </source>
</evidence>
<sequence>MTRRLLVLYTGGTIGMDHTPDGLAPVPGLLPRLLERFHSAELAFDVVEYPELIDSSAITPAHWNRIIGDIAGRYDAYDGFVVIHGTDTMAYTASVLAFALPGLGKPVVVTGSQLPLVHPRSDGWSNLADALEAACQPDLCEVTIAFDRLLLRGCRARKLDAASFAGFDSPNAPPLARFGIKADWQRQHWRPQQGAFTPLTLREDVRVAALFLTPGAGTALIGQTLAEARLDGAVLMSYGNGNAPADAALLAGVAQASAEGTVVVNISQVVHGAVEVGAYAASQPLARAGALAGADLTPEAAVAKLTVLCSQALTPEQRRAAMQCVLAGEMSVQPG</sequence>
<organism evidence="8 9">
    <name type="scientific">Pseudogulbenkiania subflava DSM 22618</name>
    <dbReference type="NCBI Taxonomy" id="1123014"/>
    <lineage>
        <taxon>Bacteria</taxon>
        <taxon>Pseudomonadati</taxon>
        <taxon>Pseudomonadota</taxon>
        <taxon>Betaproteobacteria</taxon>
        <taxon>Neisseriales</taxon>
        <taxon>Chromobacteriaceae</taxon>
        <taxon>Pseudogulbenkiania</taxon>
    </lineage>
</organism>
<feature type="active site" evidence="4">
    <location>
        <position position="13"/>
    </location>
</feature>
<feature type="active site" description="O-isoaspartyl threonine intermediate" evidence="2">
    <location>
        <position position="13"/>
    </location>
</feature>
<dbReference type="PIRSF" id="PIRSF001220">
    <property type="entry name" value="L-ASNase_gatD"/>
    <property type="match status" value="1"/>
</dbReference>
<dbReference type="InterPro" id="IPR006034">
    <property type="entry name" value="Asparaginase/glutaminase-like"/>
</dbReference>
<evidence type="ECO:0000259" key="7">
    <source>
        <dbReference type="Pfam" id="PF17763"/>
    </source>
</evidence>
<keyword evidence="9" id="KW-1185">Reference proteome</keyword>
<gene>
    <name evidence="8" type="ORF">SAMN02745746_01845</name>
</gene>
<dbReference type="Proteomes" id="UP000192920">
    <property type="component" value="Unassembled WGS sequence"/>
</dbReference>
<dbReference type="CDD" id="cd08963">
    <property type="entry name" value="L-asparaginase_I"/>
    <property type="match status" value="1"/>
</dbReference>
<dbReference type="GO" id="GO:0006520">
    <property type="term" value="P:amino acid metabolic process"/>
    <property type="evidence" value="ECO:0007669"/>
    <property type="project" value="InterPro"/>
</dbReference>
<feature type="domain" description="L-asparaginase N-terminal" evidence="6">
    <location>
        <begin position="4"/>
        <end position="188"/>
    </location>
</feature>
<evidence type="ECO:0000256" key="4">
    <source>
        <dbReference type="PROSITE-ProRule" id="PRU10099"/>
    </source>
</evidence>
<dbReference type="PROSITE" id="PS00144">
    <property type="entry name" value="ASN_GLN_ASE_1"/>
    <property type="match status" value="1"/>
</dbReference>
<dbReference type="InterPro" id="IPR027473">
    <property type="entry name" value="L-asparaginase_C"/>
</dbReference>
<dbReference type="PROSITE" id="PS00917">
    <property type="entry name" value="ASN_GLN_ASE_2"/>
    <property type="match status" value="1"/>
</dbReference>
<dbReference type="GO" id="GO:0004067">
    <property type="term" value="F:asparaginase activity"/>
    <property type="evidence" value="ECO:0007669"/>
    <property type="project" value="UniProtKB-UniRule"/>
</dbReference>
<accession>A0A1Y6BNG4</accession>
<evidence type="ECO:0000313" key="8">
    <source>
        <dbReference type="EMBL" id="SMF20163.1"/>
    </source>
</evidence>
<dbReference type="InterPro" id="IPR020827">
    <property type="entry name" value="Asparaginase/glutaminase_AS1"/>
</dbReference>
<evidence type="ECO:0000256" key="3">
    <source>
        <dbReference type="PIRSR" id="PIRSR001220-2"/>
    </source>
</evidence>
<dbReference type="InterPro" id="IPR037152">
    <property type="entry name" value="L-asparaginase_N_sf"/>
</dbReference>
<dbReference type="PROSITE" id="PS51732">
    <property type="entry name" value="ASN_GLN_ASE_3"/>
    <property type="match status" value="1"/>
</dbReference>
<evidence type="ECO:0000256" key="1">
    <source>
        <dbReference type="ARBA" id="ARBA00010518"/>
    </source>
</evidence>
<dbReference type="Pfam" id="PF17763">
    <property type="entry name" value="Asparaginase_C"/>
    <property type="match status" value="1"/>
</dbReference>
<evidence type="ECO:0000313" key="9">
    <source>
        <dbReference type="Proteomes" id="UP000192920"/>
    </source>
</evidence>
<dbReference type="Gene3D" id="3.40.50.40">
    <property type="match status" value="1"/>
</dbReference>